<gene>
    <name evidence="2" type="ORF">I8J32_016875</name>
</gene>
<keyword evidence="1" id="KW-0472">Membrane</keyword>
<sequence length="203" mass="21717">MSMNRGRTFGRRARRAGVHQVHGFSLVELMVGMVLGLIVVAAVVNLVMSIIQSNNQTIRATRLTQELRATTSVIAADIKRARSVDDPFRNPMVVGGNPYRQVDTTTPGCVRYSYFNTDPGVTNYFHAVSSANGAVLLATGATAAGATCGAGTRLNSPFINISALTFDRNGRRITITVTGSLIDDPSIVRTLSQTIFIRSLAGS</sequence>
<keyword evidence="1" id="KW-0812">Transmembrane</keyword>
<keyword evidence="3" id="KW-1185">Reference proteome</keyword>
<organism evidence="2 3">
    <name type="scientific">Agrilutibacter solisilvae</name>
    <dbReference type="NCBI Taxonomy" id="2763317"/>
    <lineage>
        <taxon>Bacteria</taxon>
        <taxon>Pseudomonadati</taxon>
        <taxon>Pseudomonadota</taxon>
        <taxon>Gammaproteobacteria</taxon>
        <taxon>Lysobacterales</taxon>
        <taxon>Lysobacteraceae</taxon>
        <taxon>Agrilutibacter</taxon>
    </lineage>
</organism>
<protein>
    <submittedName>
        <fullName evidence="2">Prepilin-type N-terminal cleavage/methylation domain-containing protein</fullName>
    </submittedName>
</protein>
<feature type="transmembrane region" description="Helical" evidence="1">
    <location>
        <begin position="21"/>
        <end position="48"/>
    </location>
</feature>
<dbReference type="KEGG" id="lsf:I8J32_016875"/>
<evidence type="ECO:0000313" key="2">
    <source>
        <dbReference type="EMBL" id="QSX78304.1"/>
    </source>
</evidence>
<dbReference type="PROSITE" id="PS00409">
    <property type="entry name" value="PROKAR_NTER_METHYL"/>
    <property type="match status" value="1"/>
</dbReference>
<dbReference type="Pfam" id="PF07963">
    <property type="entry name" value="N_methyl"/>
    <property type="match status" value="1"/>
</dbReference>
<evidence type="ECO:0000256" key="1">
    <source>
        <dbReference type="SAM" id="Phobius"/>
    </source>
</evidence>
<keyword evidence="1" id="KW-1133">Transmembrane helix</keyword>
<dbReference type="Proteomes" id="UP000639274">
    <property type="component" value="Chromosome"/>
</dbReference>
<dbReference type="AlphaFoldDB" id="A0A975ARW6"/>
<name>A0A975ARW6_9GAMM</name>
<dbReference type="NCBIfam" id="TIGR02532">
    <property type="entry name" value="IV_pilin_GFxxxE"/>
    <property type="match status" value="1"/>
</dbReference>
<proteinExistence type="predicted"/>
<evidence type="ECO:0000313" key="3">
    <source>
        <dbReference type="Proteomes" id="UP000639274"/>
    </source>
</evidence>
<accession>A0A975ARW6</accession>
<dbReference type="InterPro" id="IPR012902">
    <property type="entry name" value="N_methyl_site"/>
</dbReference>
<dbReference type="RefSeq" id="WP_200613848.1">
    <property type="nucleotide sequence ID" value="NZ_CP071518.1"/>
</dbReference>
<dbReference type="EMBL" id="CP071518">
    <property type="protein sequence ID" value="QSX78304.1"/>
    <property type="molecule type" value="Genomic_DNA"/>
</dbReference>
<reference evidence="2 3" key="1">
    <citation type="submission" date="2021-03" db="EMBL/GenBank/DDBJ databases">
        <title>Lysobacter sp. nov. isolated from soil of gangwondo yeongwol, south Korea.</title>
        <authorList>
            <person name="Kim K.R."/>
            <person name="Kim K.H."/>
            <person name="Jeon C.O."/>
        </authorList>
    </citation>
    <scope>NUCLEOTIDE SEQUENCE [LARGE SCALE GENOMIC DNA]</scope>
    <source>
        <strain evidence="2 3">R19</strain>
    </source>
</reference>